<comment type="similarity">
    <text evidence="1">Belongs to the LysR transcriptional regulatory family.</text>
</comment>
<proteinExistence type="inferred from homology"/>
<dbReference type="InterPro" id="IPR036390">
    <property type="entry name" value="WH_DNA-bd_sf"/>
</dbReference>
<dbReference type="PANTHER" id="PTHR30537">
    <property type="entry name" value="HTH-TYPE TRANSCRIPTIONAL REGULATOR"/>
    <property type="match status" value="1"/>
</dbReference>
<dbReference type="RefSeq" id="WP_371436856.1">
    <property type="nucleotide sequence ID" value="NZ_JBHSRS010000082.1"/>
</dbReference>
<keyword evidence="3" id="KW-0238">DNA-binding</keyword>
<dbReference type="InterPro" id="IPR058163">
    <property type="entry name" value="LysR-type_TF_proteobact-type"/>
</dbReference>
<evidence type="ECO:0000256" key="4">
    <source>
        <dbReference type="ARBA" id="ARBA00023163"/>
    </source>
</evidence>
<comment type="caution">
    <text evidence="6">The sequence shown here is derived from an EMBL/GenBank/DDBJ whole genome shotgun (WGS) entry which is preliminary data.</text>
</comment>
<dbReference type="InterPro" id="IPR036388">
    <property type="entry name" value="WH-like_DNA-bd_sf"/>
</dbReference>
<name>A0ABW1U1J1_9BURK</name>
<dbReference type="Gene3D" id="3.40.190.290">
    <property type="match status" value="1"/>
</dbReference>
<sequence length="305" mass="33829">MDKLRAMQVFIHIADEGSLTAAARVMASSLPAMVRTLAALEAHLGVRLFNRTTRRIALTDEGRRYLDHCRTVLASVQDAEESLNTQAGEPRGQLVITAPVLFGQMYVAPAVTRFVQRYPEVHCRVLLHDRVVNMLDEGVDVGVRIGALEDSSLVAQTVFSIRRIVVASPDYLRKHGVPSHPRELQAANCVRFTAPSGPWWTFHDKGKTFNVPVTGNLEFNNAAPAVDACAAGMGFGMFISYQAAPLVQQKKLVVVLEDFEPPKRPVSVVYPHARLMPARTRIFIEWMKNELLQLNHAAPAPHRVP</sequence>
<organism evidence="6 7">
    <name type="scientific">Polaromonas aquatica</name>
    <dbReference type="NCBI Taxonomy" id="332657"/>
    <lineage>
        <taxon>Bacteria</taxon>
        <taxon>Pseudomonadati</taxon>
        <taxon>Pseudomonadota</taxon>
        <taxon>Betaproteobacteria</taxon>
        <taxon>Burkholderiales</taxon>
        <taxon>Comamonadaceae</taxon>
        <taxon>Polaromonas</taxon>
    </lineage>
</organism>
<keyword evidence="2" id="KW-0805">Transcription regulation</keyword>
<dbReference type="Gene3D" id="1.10.10.10">
    <property type="entry name" value="Winged helix-like DNA-binding domain superfamily/Winged helix DNA-binding domain"/>
    <property type="match status" value="1"/>
</dbReference>
<gene>
    <name evidence="6" type="ORF">ACFQND_17940</name>
</gene>
<evidence type="ECO:0000256" key="1">
    <source>
        <dbReference type="ARBA" id="ARBA00009437"/>
    </source>
</evidence>
<dbReference type="EMBL" id="JBHSRS010000082">
    <property type="protein sequence ID" value="MFC6283109.1"/>
    <property type="molecule type" value="Genomic_DNA"/>
</dbReference>
<dbReference type="PANTHER" id="PTHR30537:SF5">
    <property type="entry name" value="HTH-TYPE TRANSCRIPTIONAL ACTIVATOR TTDR-RELATED"/>
    <property type="match status" value="1"/>
</dbReference>
<evidence type="ECO:0000256" key="2">
    <source>
        <dbReference type="ARBA" id="ARBA00023015"/>
    </source>
</evidence>
<reference evidence="7" key="1">
    <citation type="journal article" date="2019" name="Int. J. Syst. Evol. Microbiol.">
        <title>The Global Catalogue of Microorganisms (GCM) 10K type strain sequencing project: providing services to taxonomists for standard genome sequencing and annotation.</title>
        <authorList>
            <consortium name="The Broad Institute Genomics Platform"/>
            <consortium name="The Broad Institute Genome Sequencing Center for Infectious Disease"/>
            <person name="Wu L."/>
            <person name="Ma J."/>
        </authorList>
    </citation>
    <scope>NUCLEOTIDE SEQUENCE [LARGE SCALE GENOMIC DNA]</scope>
    <source>
        <strain evidence="7">CCUG 39402</strain>
    </source>
</reference>
<dbReference type="SUPFAM" id="SSF46785">
    <property type="entry name" value="Winged helix' DNA-binding domain"/>
    <property type="match status" value="1"/>
</dbReference>
<dbReference type="InterPro" id="IPR000847">
    <property type="entry name" value="LysR_HTH_N"/>
</dbReference>
<evidence type="ECO:0000313" key="7">
    <source>
        <dbReference type="Proteomes" id="UP001596270"/>
    </source>
</evidence>
<keyword evidence="4" id="KW-0804">Transcription</keyword>
<dbReference type="Proteomes" id="UP001596270">
    <property type="component" value="Unassembled WGS sequence"/>
</dbReference>
<dbReference type="SUPFAM" id="SSF53850">
    <property type="entry name" value="Periplasmic binding protein-like II"/>
    <property type="match status" value="1"/>
</dbReference>
<protein>
    <submittedName>
        <fullName evidence="6">LysR family transcriptional regulator</fullName>
    </submittedName>
</protein>
<dbReference type="CDD" id="cd08471">
    <property type="entry name" value="PBP2_CrgA_like_2"/>
    <property type="match status" value="1"/>
</dbReference>
<dbReference type="Pfam" id="PF00126">
    <property type="entry name" value="HTH_1"/>
    <property type="match status" value="1"/>
</dbReference>
<evidence type="ECO:0000259" key="5">
    <source>
        <dbReference type="PROSITE" id="PS50931"/>
    </source>
</evidence>
<keyword evidence="7" id="KW-1185">Reference proteome</keyword>
<dbReference type="PROSITE" id="PS50931">
    <property type="entry name" value="HTH_LYSR"/>
    <property type="match status" value="1"/>
</dbReference>
<dbReference type="Pfam" id="PF03466">
    <property type="entry name" value="LysR_substrate"/>
    <property type="match status" value="1"/>
</dbReference>
<evidence type="ECO:0000313" key="6">
    <source>
        <dbReference type="EMBL" id="MFC6283109.1"/>
    </source>
</evidence>
<feature type="domain" description="HTH lysR-type" evidence="5">
    <location>
        <begin position="1"/>
        <end position="59"/>
    </location>
</feature>
<dbReference type="InterPro" id="IPR005119">
    <property type="entry name" value="LysR_subst-bd"/>
</dbReference>
<evidence type="ECO:0000256" key="3">
    <source>
        <dbReference type="ARBA" id="ARBA00023125"/>
    </source>
</evidence>
<accession>A0ABW1U1J1</accession>